<evidence type="ECO:0000313" key="5">
    <source>
        <dbReference type="EMBL" id="CAD7287717.1"/>
    </source>
</evidence>
<feature type="domain" description="NlpC/P60" evidence="4">
    <location>
        <begin position="76"/>
        <end position="187"/>
    </location>
</feature>
<evidence type="ECO:0000313" key="6">
    <source>
        <dbReference type="Proteomes" id="UP000789803"/>
    </source>
</evidence>
<name>A0ABM8Q4L4_9BACT</name>
<dbReference type="EMBL" id="CAJHOF010000004">
    <property type="protein sequence ID" value="CAD7287717.1"/>
    <property type="molecule type" value="Genomic_DNA"/>
</dbReference>
<proteinExistence type="predicted"/>
<evidence type="ECO:0000256" key="1">
    <source>
        <dbReference type="ARBA" id="ARBA00022670"/>
    </source>
</evidence>
<accession>A0ABM8Q4L4</accession>
<evidence type="ECO:0000256" key="2">
    <source>
        <dbReference type="ARBA" id="ARBA00022801"/>
    </source>
</evidence>
<sequence length="232" mass="26201">MKGKILLTLLIGSFFTGCFYKTHEILNKQQQYGVDFGRDFGEIAPEPVRPNQTYTNDTQDSKLISQFAVFDRYIGKKTGKDCSGFILHVNKELDGKILNVNEIVKHYDKSGRRSKAMFNMFKKSNKLIMTNTASVGDLVFFANTLGSGVKKNKDKENITHVGIVTKVNKNGSIEFLHNADGKVKKGYMDLNQKNTHKKGNLIINHYIVRCKKGMSHCLASHRFAGFGKTEIR</sequence>
<comment type="caution">
    <text evidence="5">The sequence shown here is derived from an EMBL/GenBank/DDBJ whole genome shotgun (WGS) entry which is preliminary data.</text>
</comment>
<gene>
    <name evidence="5" type="ORF">LMG7974_00597</name>
</gene>
<dbReference type="PROSITE" id="PS51257">
    <property type="entry name" value="PROKAR_LIPOPROTEIN"/>
    <property type="match status" value="1"/>
</dbReference>
<dbReference type="Pfam" id="PF00877">
    <property type="entry name" value="NLPC_P60"/>
    <property type="match status" value="1"/>
</dbReference>
<evidence type="ECO:0000256" key="3">
    <source>
        <dbReference type="ARBA" id="ARBA00022807"/>
    </source>
</evidence>
<organism evidence="5 6">
    <name type="scientific">Campylobacter majalis</name>
    <dbReference type="NCBI Taxonomy" id="2790656"/>
    <lineage>
        <taxon>Bacteria</taxon>
        <taxon>Pseudomonadati</taxon>
        <taxon>Campylobacterota</taxon>
        <taxon>Epsilonproteobacteria</taxon>
        <taxon>Campylobacterales</taxon>
        <taxon>Campylobacteraceae</taxon>
        <taxon>Campylobacter</taxon>
    </lineage>
</organism>
<dbReference type="Gene3D" id="3.90.1720.10">
    <property type="entry name" value="endopeptidase domain like (from Nostoc punctiforme)"/>
    <property type="match status" value="1"/>
</dbReference>
<keyword evidence="6" id="KW-1185">Reference proteome</keyword>
<reference evidence="5 6" key="1">
    <citation type="submission" date="2020-11" db="EMBL/GenBank/DDBJ databases">
        <authorList>
            <person name="Peeters C."/>
        </authorList>
    </citation>
    <scope>NUCLEOTIDE SEQUENCE [LARGE SCALE GENOMIC DNA]</scope>
    <source>
        <strain evidence="5 6">LMG 7974</strain>
    </source>
</reference>
<protein>
    <recommendedName>
        <fullName evidence="4">NlpC/P60 domain-containing protein</fullName>
    </recommendedName>
</protein>
<evidence type="ECO:0000259" key="4">
    <source>
        <dbReference type="Pfam" id="PF00877"/>
    </source>
</evidence>
<dbReference type="Proteomes" id="UP000789803">
    <property type="component" value="Unassembled WGS sequence"/>
</dbReference>
<dbReference type="InterPro" id="IPR000064">
    <property type="entry name" value="NLP_P60_dom"/>
</dbReference>
<keyword evidence="1" id="KW-0645">Protease</keyword>
<keyword evidence="2" id="KW-0378">Hydrolase</keyword>
<keyword evidence="3" id="KW-0788">Thiol protease</keyword>
<dbReference type="RefSeq" id="WP_229932414.1">
    <property type="nucleotide sequence ID" value="NZ_CAJHOF010000004.1"/>
</dbReference>